<comment type="caution">
    <text evidence="2">The sequence shown here is derived from an EMBL/GenBank/DDBJ whole genome shotgun (WGS) entry which is preliminary data.</text>
</comment>
<evidence type="ECO:0000313" key="2">
    <source>
        <dbReference type="EMBL" id="GCL62237.1"/>
    </source>
</evidence>
<reference evidence="3" key="1">
    <citation type="submission" date="2019-03" db="EMBL/GenBank/DDBJ databases">
        <title>Aquabacterium pictum sp.nov., the first bacteriochlorophyll a-containing freshwater bacterium in the genus Aquabacterium of the class Betaproteobacteria.</title>
        <authorList>
            <person name="Hirose S."/>
            <person name="Tank M."/>
            <person name="Hara E."/>
            <person name="Tamaki H."/>
            <person name="Takaichi S."/>
            <person name="Haruta S."/>
            <person name="Hanada S."/>
        </authorList>
    </citation>
    <scope>NUCLEOTIDE SEQUENCE [LARGE SCALE GENOMIC DNA]</scope>
    <source>
        <strain evidence="3">W35</strain>
    </source>
</reference>
<gene>
    <name evidence="2" type="ORF">AQPW35_13180</name>
</gene>
<dbReference type="PANTHER" id="PTHR21015:SF22">
    <property type="entry name" value="GLYCOSYLTRANSFERASE"/>
    <property type="match status" value="1"/>
</dbReference>
<keyword evidence="3" id="KW-1185">Reference proteome</keyword>
<evidence type="ECO:0000259" key="1">
    <source>
        <dbReference type="Pfam" id="PF06722"/>
    </source>
</evidence>
<dbReference type="Gene3D" id="3.40.50.2000">
    <property type="entry name" value="Glycogen Phosphorylase B"/>
    <property type="match status" value="2"/>
</dbReference>
<dbReference type="EMBL" id="BJCL01000002">
    <property type="protein sequence ID" value="GCL62237.1"/>
    <property type="molecule type" value="Genomic_DNA"/>
</dbReference>
<organism evidence="2 3">
    <name type="scientific">Pseudaquabacterium pictum</name>
    <dbReference type="NCBI Taxonomy" id="2315236"/>
    <lineage>
        <taxon>Bacteria</taxon>
        <taxon>Pseudomonadati</taxon>
        <taxon>Pseudomonadota</taxon>
        <taxon>Betaproteobacteria</taxon>
        <taxon>Burkholderiales</taxon>
        <taxon>Sphaerotilaceae</taxon>
        <taxon>Pseudaquabacterium</taxon>
    </lineage>
</organism>
<dbReference type="OrthoDB" id="271062at2"/>
<dbReference type="Pfam" id="PF06722">
    <property type="entry name" value="EryCIII-like_C"/>
    <property type="match status" value="1"/>
</dbReference>
<dbReference type="GO" id="GO:0016757">
    <property type="term" value="F:glycosyltransferase activity"/>
    <property type="evidence" value="ECO:0007669"/>
    <property type="project" value="UniProtKB-ARBA"/>
</dbReference>
<dbReference type="InterPro" id="IPR010610">
    <property type="entry name" value="EryCIII-like_C"/>
</dbReference>
<sequence length="408" mass="44106">MARVLFVWEVGADYGHLMRLAVLGRELARRGHTPVLALRSLTHVQDLLADAPFTVLQAPLWTGAVSGLPPPLGPAETLLRIGFLHPSALAGLVRAWRALVGLVQPDLLVLDFAPTALLATRGLRLPRVLLGDTFALPPRQVPLPAYRWWRPEPALRLAEPERHALDGANAVLAQLGEPPLARLADLYDADETIATAHAEFDQYPGRDAAAERLHYWGVLPGLDTGVAPDWPRVEGPRVFAYLKPRSRDFDAVLDALKALPVSVALHAPGLSVAAQRRHLAANLHFHAQPLRMADVLREAAFGLCHAGANTTQALVTAGIPALLLPEHVEQMMTARRAAEAGAALVVDHEKPPPQFKRLLQRLLTEPGFTAAARAVQARHADDDPAQRAPRIVDRLLQWLPGGGAAPAA</sequence>
<accession>A0A480APE1</accession>
<name>A0A480APE1_9BURK</name>
<dbReference type="Proteomes" id="UP000301751">
    <property type="component" value="Unassembled WGS sequence"/>
</dbReference>
<proteinExistence type="predicted"/>
<dbReference type="AlphaFoldDB" id="A0A480APE1"/>
<evidence type="ECO:0000313" key="3">
    <source>
        <dbReference type="Proteomes" id="UP000301751"/>
    </source>
</evidence>
<protein>
    <recommendedName>
        <fullName evidence="1">Erythromycin biosynthesis protein CIII-like C-terminal domain-containing protein</fullName>
    </recommendedName>
</protein>
<dbReference type="RefSeq" id="WP_137731968.1">
    <property type="nucleotide sequence ID" value="NZ_BJCL01000002.1"/>
</dbReference>
<dbReference type="PANTHER" id="PTHR21015">
    <property type="entry name" value="UDP-N-ACETYLGLUCOSAMINE--N-ACETYLMURAMYL-(PENTAPEPTIDE) PYROPHOSPHORYL-UNDECAPRENOL N-ACETYLGLUCOSAMINE TRANSFERASE 1"/>
    <property type="match status" value="1"/>
</dbReference>
<dbReference type="SUPFAM" id="SSF53756">
    <property type="entry name" value="UDP-Glycosyltransferase/glycogen phosphorylase"/>
    <property type="match status" value="1"/>
</dbReference>
<feature type="domain" description="Erythromycin biosynthesis protein CIII-like C-terminal" evidence="1">
    <location>
        <begin position="276"/>
        <end position="385"/>
    </location>
</feature>